<dbReference type="Pfam" id="PF18348">
    <property type="entry name" value="SH3_16"/>
    <property type="match status" value="1"/>
</dbReference>
<evidence type="ECO:0000313" key="7">
    <source>
        <dbReference type="Proteomes" id="UP000094501"/>
    </source>
</evidence>
<dbReference type="InterPro" id="IPR038765">
    <property type="entry name" value="Papain-like_cys_pep_sf"/>
</dbReference>
<dbReference type="Gene3D" id="2.30.30.40">
    <property type="entry name" value="SH3 Domains"/>
    <property type="match status" value="1"/>
</dbReference>
<keyword evidence="4" id="KW-0788">Thiol protease</keyword>
<name>A0A1E3W2E7_9HYPH</name>
<proteinExistence type="inferred from homology"/>
<sequence length="285" mass="31017">MTKLDPRRHPFRDDLAAEALRGVVEAGRYVQGERRQVEASTLPLRREPRAGANLDTEALHGETLTVFDERDGWAWVQLDHDAYVGYVPSEGLGPVRAPATHRVAALRTYVFPEPDAKAPPLRLLSLNARVRLAEEGGRYAPLDTGGFVYASHIAPVSDHAPDFVTIAESFIGAPYLWGGRTSVGLDCSGLVQLSAAAAGHNLPRDADMQEAEAGVPVDLAGGAGLRRGDLVFWEGHVGIMTSPDRFLHANAYHMAVEHEPFEDACRRIKEAGFAITSVRRLVETP</sequence>
<dbReference type="EMBL" id="LPWG01000010">
    <property type="protein sequence ID" value="ODR99933.1"/>
    <property type="molecule type" value="Genomic_DNA"/>
</dbReference>
<evidence type="ECO:0000256" key="3">
    <source>
        <dbReference type="ARBA" id="ARBA00022801"/>
    </source>
</evidence>
<dbReference type="InterPro" id="IPR000064">
    <property type="entry name" value="NLP_P60_dom"/>
</dbReference>
<keyword evidence="7" id="KW-1185">Reference proteome</keyword>
<evidence type="ECO:0000256" key="2">
    <source>
        <dbReference type="ARBA" id="ARBA00022670"/>
    </source>
</evidence>
<dbReference type="SUPFAM" id="SSF54001">
    <property type="entry name" value="Cysteine proteinases"/>
    <property type="match status" value="1"/>
</dbReference>
<dbReference type="STRING" id="1774968.AUC68_02075"/>
<evidence type="ECO:0000313" key="6">
    <source>
        <dbReference type="EMBL" id="ODR99933.1"/>
    </source>
</evidence>
<reference evidence="6 7" key="1">
    <citation type="journal article" date="2016" name="Environ. Microbiol.">
        <title>New Methyloceanibacter diversity from North Sea sediments includes methanotroph containing solely the soluble methane monooxygenase.</title>
        <authorList>
            <person name="Vekeman B."/>
            <person name="Kerckhof F.M."/>
            <person name="Cremers G."/>
            <person name="de Vos P."/>
            <person name="Vandamme P."/>
            <person name="Boon N."/>
            <person name="Op den Camp H.J."/>
            <person name="Heylen K."/>
        </authorList>
    </citation>
    <scope>NUCLEOTIDE SEQUENCE [LARGE SCALE GENOMIC DNA]</scope>
    <source>
        <strain evidence="6 7">R-67174</strain>
    </source>
</reference>
<keyword evidence="3" id="KW-0378">Hydrolase</keyword>
<dbReference type="Pfam" id="PF00877">
    <property type="entry name" value="NLPC_P60"/>
    <property type="match status" value="1"/>
</dbReference>
<dbReference type="OrthoDB" id="9813368at2"/>
<dbReference type="InterPro" id="IPR041382">
    <property type="entry name" value="SH3_16"/>
</dbReference>
<dbReference type="Proteomes" id="UP000094501">
    <property type="component" value="Unassembled WGS sequence"/>
</dbReference>
<gene>
    <name evidence="6" type="ORF">AUC68_02075</name>
</gene>
<dbReference type="Gene3D" id="3.90.1720.10">
    <property type="entry name" value="endopeptidase domain like (from Nostoc punctiforme)"/>
    <property type="match status" value="1"/>
</dbReference>
<dbReference type="GO" id="GO:0008234">
    <property type="term" value="F:cysteine-type peptidase activity"/>
    <property type="evidence" value="ECO:0007669"/>
    <property type="project" value="UniProtKB-KW"/>
</dbReference>
<dbReference type="AlphaFoldDB" id="A0A1E3W2E7"/>
<dbReference type="InterPro" id="IPR051794">
    <property type="entry name" value="PG_Endopeptidase_C40"/>
</dbReference>
<evidence type="ECO:0000259" key="5">
    <source>
        <dbReference type="PROSITE" id="PS51935"/>
    </source>
</evidence>
<dbReference type="PROSITE" id="PS51935">
    <property type="entry name" value="NLPC_P60"/>
    <property type="match status" value="1"/>
</dbReference>
<organism evidence="6 7">
    <name type="scientific">Methyloceanibacter methanicus</name>
    <dbReference type="NCBI Taxonomy" id="1774968"/>
    <lineage>
        <taxon>Bacteria</taxon>
        <taxon>Pseudomonadati</taxon>
        <taxon>Pseudomonadota</taxon>
        <taxon>Alphaproteobacteria</taxon>
        <taxon>Hyphomicrobiales</taxon>
        <taxon>Hyphomicrobiaceae</taxon>
        <taxon>Methyloceanibacter</taxon>
    </lineage>
</organism>
<evidence type="ECO:0000256" key="1">
    <source>
        <dbReference type="ARBA" id="ARBA00007074"/>
    </source>
</evidence>
<dbReference type="PANTHER" id="PTHR47359">
    <property type="entry name" value="PEPTIDOGLYCAN DL-ENDOPEPTIDASE CWLO"/>
    <property type="match status" value="1"/>
</dbReference>
<evidence type="ECO:0000256" key="4">
    <source>
        <dbReference type="ARBA" id="ARBA00022807"/>
    </source>
</evidence>
<dbReference type="PANTHER" id="PTHR47359:SF3">
    <property type="entry name" value="NLP_P60 DOMAIN-CONTAINING PROTEIN-RELATED"/>
    <property type="match status" value="1"/>
</dbReference>
<keyword evidence="2" id="KW-0645">Protease</keyword>
<protein>
    <recommendedName>
        <fullName evidence="5">NlpC/P60 domain-containing protein</fullName>
    </recommendedName>
</protein>
<accession>A0A1E3W2E7</accession>
<comment type="caution">
    <text evidence="6">The sequence shown here is derived from an EMBL/GenBank/DDBJ whole genome shotgun (WGS) entry which is preliminary data.</text>
</comment>
<comment type="similarity">
    <text evidence="1">Belongs to the peptidase C40 family.</text>
</comment>
<feature type="domain" description="NlpC/P60" evidence="5">
    <location>
        <begin position="157"/>
        <end position="282"/>
    </location>
</feature>
<dbReference type="GO" id="GO:0006508">
    <property type="term" value="P:proteolysis"/>
    <property type="evidence" value="ECO:0007669"/>
    <property type="project" value="UniProtKB-KW"/>
</dbReference>